<name>A0A0H3A5G9_NITV4</name>
<dbReference type="Proteomes" id="UP000009173">
    <property type="component" value="Chromosome"/>
</dbReference>
<evidence type="ECO:0008006" key="4">
    <source>
        <dbReference type="Google" id="ProtNLM"/>
    </source>
</evidence>
<dbReference type="HOGENOM" id="CLU_058596_1_1_7"/>
<reference evidence="3" key="1">
    <citation type="journal article" date="2009" name="Environ. Microbiol.">
        <title>Contribution of mobile genetic elements to Desulfovibrio vulgaris genome plasticity.</title>
        <authorList>
            <person name="Walker C.B."/>
            <person name="Stolyar S."/>
            <person name="Chivian D."/>
            <person name="Pinel N."/>
            <person name="Gabster J.A."/>
            <person name="Dehal P.S."/>
            <person name="He Z."/>
            <person name="Yang Z.K."/>
            <person name="Yen H.C."/>
            <person name="Zhou J."/>
            <person name="Wall J.D."/>
            <person name="Hazen T.C."/>
            <person name="Arkin A.P."/>
            <person name="Stahl D.A."/>
        </authorList>
    </citation>
    <scope>NUCLEOTIDE SEQUENCE [LARGE SCALE GENOMIC DNA]</scope>
    <source>
        <strain evidence="3">DP4</strain>
    </source>
</reference>
<keyword evidence="1" id="KW-0732">Signal</keyword>
<gene>
    <name evidence="2" type="ordered locus">Dvul_0540</name>
</gene>
<dbReference type="Pfam" id="PF10670">
    <property type="entry name" value="DUF4198"/>
    <property type="match status" value="1"/>
</dbReference>
<evidence type="ECO:0000313" key="2">
    <source>
        <dbReference type="EMBL" id="ABM27563.1"/>
    </source>
</evidence>
<sequence precursor="true">MRISRLFAALLVLGMASPAFAHFGMVIPDAPVATQAKKTLGLNISFSHPFEGKGMDMARPQAFSVIRMDDGKAERTELLAALQETKVMGKAAWKTDYKVARPGVYQFVLDPAPYWEPEENVFIRHLTKVVVPAFGAEEGWDTPAGLKFEIVPLTRPFGNFAGMTFTGQVLLEGKPAAGVVVEAELYNKGKFTPPTEYNVTQSVKADANGVFSFTCPQPGWWGFAALTTDKDTLKGPDGADKEIELGAVLWTHFDAWKQGK</sequence>
<feature type="signal peptide" evidence="1">
    <location>
        <begin position="1"/>
        <end position="21"/>
    </location>
</feature>
<dbReference type="RefSeq" id="WP_011791678.1">
    <property type="nucleotide sequence ID" value="NC_008751.1"/>
</dbReference>
<proteinExistence type="predicted"/>
<evidence type="ECO:0000313" key="3">
    <source>
        <dbReference type="Proteomes" id="UP000009173"/>
    </source>
</evidence>
<protein>
    <recommendedName>
        <fullName evidence="4">Nickel transport complex, NikM subunit, transmembrane</fullName>
    </recommendedName>
</protein>
<evidence type="ECO:0000256" key="1">
    <source>
        <dbReference type="SAM" id="SignalP"/>
    </source>
</evidence>
<dbReference type="KEGG" id="dvl:Dvul_0540"/>
<dbReference type="InterPro" id="IPR019613">
    <property type="entry name" value="DUF4198"/>
</dbReference>
<accession>A0A0H3A5G9</accession>
<organism evidence="2 3">
    <name type="scientific">Nitratidesulfovibrio vulgaris (strain DP4)</name>
    <name type="common">Desulfovibrio vulgaris</name>
    <dbReference type="NCBI Taxonomy" id="391774"/>
    <lineage>
        <taxon>Bacteria</taxon>
        <taxon>Pseudomonadati</taxon>
        <taxon>Thermodesulfobacteriota</taxon>
        <taxon>Desulfovibrionia</taxon>
        <taxon>Desulfovibrionales</taxon>
        <taxon>Desulfovibrionaceae</taxon>
        <taxon>Nitratidesulfovibrio</taxon>
    </lineage>
</organism>
<dbReference type="AlphaFoldDB" id="A0A0H3A5G9"/>
<feature type="chain" id="PRO_5002604429" description="Nickel transport complex, NikM subunit, transmembrane" evidence="1">
    <location>
        <begin position="22"/>
        <end position="260"/>
    </location>
</feature>
<dbReference type="EMBL" id="CP000527">
    <property type="protein sequence ID" value="ABM27563.1"/>
    <property type="molecule type" value="Genomic_DNA"/>
</dbReference>